<dbReference type="InterPro" id="IPR011029">
    <property type="entry name" value="DEATH-like_dom_sf"/>
</dbReference>
<protein>
    <recommendedName>
        <fullName evidence="3">CARD domain-containing protein</fullName>
    </recommendedName>
</protein>
<dbReference type="PANTHER" id="PTHR15034">
    <property type="entry name" value="DEATH DOMAIN-CONTAINING PROTEIN CRADD"/>
    <property type="match status" value="1"/>
</dbReference>
<keyword evidence="1" id="KW-0175">Coiled coil</keyword>
<dbReference type="Proteomes" id="UP001159405">
    <property type="component" value="Unassembled WGS sequence"/>
</dbReference>
<feature type="coiled-coil region" evidence="1">
    <location>
        <begin position="136"/>
        <end position="177"/>
    </location>
</feature>
<feature type="region of interest" description="Disordered" evidence="2">
    <location>
        <begin position="541"/>
        <end position="572"/>
    </location>
</feature>
<feature type="domain" description="CARD" evidence="3">
    <location>
        <begin position="4"/>
        <end position="95"/>
    </location>
</feature>
<feature type="compositionally biased region" description="Basic and acidic residues" evidence="2">
    <location>
        <begin position="817"/>
        <end position="832"/>
    </location>
</feature>
<dbReference type="EMBL" id="CALNXK010000122">
    <property type="protein sequence ID" value="CAH3162083.1"/>
    <property type="molecule type" value="Genomic_DNA"/>
</dbReference>
<accession>A0ABN8QD60</accession>
<feature type="coiled-coil region" evidence="1">
    <location>
        <begin position="434"/>
        <end position="473"/>
    </location>
</feature>
<evidence type="ECO:0000313" key="5">
    <source>
        <dbReference type="Proteomes" id="UP001159405"/>
    </source>
</evidence>
<comment type="caution">
    <text evidence="4">The sequence shown here is derived from an EMBL/GenBank/DDBJ whole genome shotgun (WGS) entry which is preliminary data.</text>
</comment>
<feature type="region of interest" description="Disordered" evidence="2">
    <location>
        <begin position="640"/>
        <end position="775"/>
    </location>
</feature>
<proteinExistence type="predicted"/>
<evidence type="ECO:0000313" key="4">
    <source>
        <dbReference type="EMBL" id="CAH3162083.1"/>
    </source>
</evidence>
<feature type="compositionally biased region" description="Basic residues" evidence="2">
    <location>
        <begin position="678"/>
        <end position="692"/>
    </location>
</feature>
<name>A0ABN8QD60_9CNID</name>
<reference evidence="4 5" key="1">
    <citation type="submission" date="2022-05" db="EMBL/GenBank/DDBJ databases">
        <authorList>
            <consortium name="Genoscope - CEA"/>
            <person name="William W."/>
        </authorList>
    </citation>
    <scope>NUCLEOTIDE SEQUENCE [LARGE SCALE GENOMIC DNA]</scope>
</reference>
<sequence>MEMGELTFEEVLETNRVEIVQRLQLDRTFLFDYLRSKNVFDFGDCDLVQAEKTREQKAAKFLDVLTTKGEEGYYHFVDALQLLNPSLYERITGEKATARPSPLVMGNGENFFFGPNGYIPDLDIMSNHLKRTMADLQDMTIRYEEVLKQKEQMEKKLSRTSCDLLEKNRLIDELERRYFDTEAMLMESHSSAKKVVEGAAQHCQLQDREMLERTHFIIALQMKLLTTKEEVDTLREKLEESNKEREDLRNRFAQISKNYDNQRRESIKLTEKLEIQKDNIQRAEEIKVKYRQLQFTNQKLQEEKEEALKELEDLKHWTEALKARYDIVEEDRKQTQETHESTVADFSELRDKADELELRLTISVREKEELRKRCKDYEQTANTYREQRDLFEKTWKETSLEREQFRKERDDLTTRFAEVIQSRDEAIDRQMEYTRQFEQKLKKTTEELDEVKERLYQTEIEMEESRKAKLQRNPSDLVDHPYNTAKKHGKNLHLDSEKALEAKLDGSVEDDDVDSIHSSEDSFDWRTRRTTTDIIDSVKKRVATSNSQASRAGGDSVEEASSPPAQNEKGLSLDEQLDSMIPERRSLSPAAQKSFSLNRNRSLFKSCPTYNTLECMFGASVCNTTPFYTDSSSSLYASFRSTQSDKTGQQRRQSDHSAKSLSVESGVHELMVNDVSKAKGKPKSPKRGRKKQDKSPSRPRYFKSVSSPSKIIDFVQRKKSSGSSVSSYEENSVRSSAAQSDRCREETSSSSDESGLAKRHPSFKEASSNPSYNKISKSQCTSITLSLDGVQNGGERVLTPDEEEVAHALMSPTLNRPFRERSSALSADERPRSSSAPNCQHFDFQQTDIKTSTSD</sequence>
<dbReference type="Gene3D" id="1.10.533.10">
    <property type="entry name" value="Death Domain, Fas"/>
    <property type="match status" value="1"/>
</dbReference>
<dbReference type="InterPro" id="IPR037939">
    <property type="entry name" value="CRADD"/>
</dbReference>
<feature type="compositionally biased region" description="Polar residues" evidence="2">
    <location>
        <begin position="765"/>
        <end position="775"/>
    </location>
</feature>
<evidence type="ECO:0000259" key="3">
    <source>
        <dbReference type="PROSITE" id="PS50209"/>
    </source>
</evidence>
<dbReference type="InterPro" id="IPR001315">
    <property type="entry name" value="CARD"/>
</dbReference>
<dbReference type="PANTHER" id="PTHR15034:SF5">
    <property type="entry name" value="DEATH DOMAIN-CONTAINING PROTEIN CRADD"/>
    <property type="match status" value="1"/>
</dbReference>
<organism evidence="4 5">
    <name type="scientific">Porites lobata</name>
    <dbReference type="NCBI Taxonomy" id="104759"/>
    <lineage>
        <taxon>Eukaryota</taxon>
        <taxon>Metazoa</taxon>
        <taxon>Cnidaria</taxon>
        <taxon>Anthozoa</taxon>
        <taxon>Hexacorallia</taxon>
        <taxon>Scleractinia</taxon>
        <taxon>Fungiina</taxon>
        <taxon>Poritidae</taxon>
        <taxon>Porites</taxon>
    </lineage>
</organism>
<dbReference type="SUPFAM" id="SSF47986">
    <property type="entry name" value="DEATH domain"/>
    <property type="match status" value="1"/>
</dbReference>
<evidence type="ECO:0000256" key="2">
    <source>
        <dbReference type="SAM" id="MobiDB-lite"/>
    </source>
</evidence>
<dbReference type="PROSITE" id="PS50209">
    <property type="entry name" value="CARD"/>
    <property type="match status" value="1"/>
</dbReference>
<feature type="compositionally biased region" description="Low complexity" evidence="2">
    <location>
        <begin position="721"/>
        <end position="736"/>
    </location>
</feature>
<dbReference type="Pfam" id="PF00619">
    <property type="entry name" value="CARD"/>
    <property type="match status" value="1"/>
</dbReference>
<keyword evidence="5" id="KW-1185">Reference proteome</keyword>
<feature type="region of interest" description="Disordered" evidence="2">
    <location>
        <begin position="809"/>
        <end position="855"/>
    </location>
</feature>
<feature type="compositionally biased region" description="Polar residues" evidence="2">
    <location>
        <begin position="833"/>
        <end position="855"/>
    </location>
</feature>
<dbReference type="CDD" id="cd01671">
    <property type="entry name" value="CARD"/>
    <property type="match status" value="1"/>
</dbReference>
<evidence type="ECO:0000256" key="1">
    <source>
        <dbReference type="SAM" id="Coils"/>
    </source>
</evidence>
<gene>
    <name evidence="4" type="ORF">PLOB_00005149</name>
</gene>
<feature type="compositionally biased region" description="Polar residues" evidence="2">
    <location>
        <begin position="640"/>
        <end position="651"/>
    </location>
</feature>
<feature type="coiled-coil region" evidence="1">
    <location>
        <begin position="217"/>
        <end position="394"/>
    </location>
</feature>